<sequence length="288" mass="30759">MQATTCAGIRQDSAQPIICVWHDAPEVAPQHSLPEVYYPVPAPIAPYRGENFASIPLKPYIPYNPTAGLADVPKSAYTVTSPIQNYDNQSDRGVLPPGEQSKKTLRRVCRYPVLIIGLSAIIIILAAAVIGLAAGTGIQTHRAGDAESKLAALLSNRSNIDRGCSANPDSVTATQYTSDFYSRPTFKIFCNSDAPNPPLQSFFVGNFDDCIDACASYSAYTAGNFPRISSSGNFTCSAVSFIPSWTNRTEALAKNAPGNCYLKPGPQNPAAFTRPNGQAVHAAILQNS</sequence>
<accession>A0ACC1PQ23</accession>
<evidence type="ECO:0000313" key="2">
    <source>
        <dbReference type="Proteomes" id="UP001143856"/>
    </source>
</evidence>
<keyword evidence="2" id="KW-1185">Reference proteome</keyword>
<comment type="caution">
    <text evidence="1">The sequence shown here is derived from an EMBL/GenBank/DDBJ whole genome shotgun (WGS) entry which is preliminary data.</text>
</comment>
<organism evidence="1 2">
    <name type="scientific">Xylaria curta</name>
    <dbReference type="NCBI Taxonomy" id="42375"/>
    <lineage>
        <taxon>Eukaryota</taxon>
        <taxon>Fungi</taxon>
        <taxon>Dikarya</taxon>
        <taxon>Ascomycota</taxon>
        <taxon>Pezizomycotina</taxon>
        <taxon>Sordariomycetes</taxon>
        <taxon>Xylariomycetidae</taxon>
        <taxon>Xylariales</taxon>
        <taxon>Xylariaceae</taxon>
        <taxon>Xylaria</taxon>
    </lineage>
</organism>
<gene>
    <name evidence="1" type="ORF">NUW58_g910</name>
</gene>
<dbReference type="Proteomes" id="UP001143856">
    <property type="component" value="Unassembled WGS sequence"/>
</dbReference>
<protein>
    <submittedName>
        <fullName evidence="1">Uncharacterized protein</fullName>
    </submittedName>
</protein>
<dbReference type="EMBL" id="JAPDGR010000088">
    <property type="protein sequence ID" value="KAJ2996649.1"/>
    <property type="molecule type" value="Genomic_DNA"/>
</dbReference>
<proteinExistence type="predicted"/>
<evidence type="ECO:0000313" key="1">
    <source>
        <dbReference type="EMBL" id="KAJ2996649.1"/>
    </source>
</evidence>
<reference evidence="1" key="1">
    <citation type="submission" date="2022-10" db="EMBL/GenBank/DDBJ databases">
        <title>Genome Sequence of Xylaria curta.</title>
        <authorList>
            <person name="Buettner E."/>
        </authorList>
    </citation>
    <scope>NUCLEOTIDE SEQUENCE</scope>
    <source>
        <strain evidence="1">Babe10</strain>
    </source>
</reference>
<name>A0ACC1PQ23_9PEZI</name>